<dbReference type="GO" id="GO:0015074">
    <property type="term" value="P:DNA integration"/>
    <property type="evidence" value="ECO:0007669"/>
    <property type="project" value="UniProtKB-KW"/>
</dbReference>
<evidence type="ECO:0000256" key="3">
    <source>
        <dbReference type="ARBA" id="ARBA00022759"/>
    </source>
</evidence>
<keyword evidence="8" id="KW-0548">Nucleotidyltransferase</keyword>
<gene>
    <name evidence="13" type="ORF">E5676_scaffold265G001260</name>
    <name evidence="12" type="ORF">E6C27_scaffold63G001880</name>
</gene>
<keyword evidence="4" id="KW-0378">Hydrolase</keyword>
<evidence type="ECO:0000256" key="5">
    <source>
        <dbReference type="ARBA" id="ARBA00022842"/>
    </source>
</evidence>
<dbReference type="GO" id="GO:0046872">
    <property type="term" value="F:metal ion binding"/>
    <property type="evidence" value="ECO:0007669"/>
    <property type="project" value="UniProtKB-KW"/>
</dbReference>
<feature type="region of interest" description="Disordered" evidence="10">
    <location>
        <begin position="122"/>
        <end position="164"/>
    </location>
</feature>
<keyword evidence="8" id="KW-0239">DNA-directed DNA polymerase</keyword>
<dbReference type="OrthoDB" id="1751476at2759"/>
<dbReference type="Pfam" id="PF25597">
    <property type="entry name" value="SH3_retrovirus"/>
    <property type="match status" value="1"/>
</dbReference>
<evidence type="ECO:0000256" key="10">
    <source>
        <dbReference type="SAM" id="MobiDB-lite"/>
    </source>
</evidence>
<dbReference type="GO" id="GO:0003964">
    <property type="term" value="F:RNA-directed DNA polymerase activity"/>
    <property type="evidence" value="ECO:0007669"/>
    <property type="project" value="UniProtKB-KW"/>
</dbReference>
<sequence>MARVMIHVKGLPLNFWTEAVNTACHIHNRVTSRSGTTVTLYELWKGRKPNVKYFHVFGSICNILANKEYHRKWDVKSEQGIFIGYSQNSRAYRVFNNRSKTVMEIINVVVNDLEPTAKRTIDEDHEAPNVPVVSSTIPTKAPKVDIQADSADRNSKSSSKDVTANDTELIPSIYVRKNHPSSSIIGNPSAGITTRKKEKVDY</sequence>
<organism evidence="12 14">
    <name type="scientific">Cucumis melo var. makuwa</name>
    <name type="common">Oriental melon</name>
    <dbReference type="NCBI Taxonomy" id="1194695"/>
    <lineage>
        <taxon>Eukaryota</taxon>
        <taxon>Viridiplantae</taxon>
        <taxon>Streptophyta</taxon>
        <taxon>Embryophyta</taxon>
        <taxon>Tracheophyta</taxon>
        <taxon>Spermatophyta</taxon>
        <taxon>Magnoliopsida</taxon>
        <taxon>eudicotyledons</taxon>
        <taxon>Gunneridae</taxon>
        <taxon>Pentapetalae</taxon>
        <taxon>rosids</taxon>
        <taxon>fabids</taxon>
        <taxon>Cucurbitales</taxon>
        <taxon>Cucurbitaceae</taxon>
        <taxon>Benincaseae</taxon>
        <taxon>Cucumis</taxon>
    </lineage>
</organism>
<evidence type="ECO:0000256" key="8">
    <source>
        <dbReference type="ARBA" id="ARBA00022932"/>
    </source>
</evidence>
<feature type="region of interest" description="Disordered" evidence="10">
    <location>
        <begin position="178"/>
        <end position="202"/>
    </location>
</feature>
<evidence type="ECO:0000256" key="1">
    <source>
        <dbReference type="ARBA" id="ARBA00022722"/>
    </source>
</evidence>
<dbReference type="GO" id="GO:0003887">
    <property type="term" value="F:DNA-directed DNA polymerase activity"/>
    <property type="evidence" value="ECO:0007669"/>
    <property type="project" value="UniProtKB-KW"/>
</dbReference>
<dbReference type="PANTHER" id="PTHR42648:SF11">
    <property type="entry name" value="TRANSPOSON TY4-P GAG-POL POLYPROTEIN"/>
    <property type="match status" value="1"/>
</dbReference>
<keyword evidence="3" id="KW-0255">Endonuclease</keyword>
<evidence type="ECO:0000256" key="2">
    <source>
        <dbReference type="ARBA" id="ARBA00022723"/>
    </source>
</evidence>
<dbReference type="GO" id="GO:0004519">
    <property type="term" value="F:endonuclease activity"/>
    <property type="evidence" value="ECO:0007669"/>
    <property type="project" value="UniProtKB-KW"/>
</dbReference>
<dbReference type="PANTHER" id="PTHR42648">
    <property type="entry name" value="TRANSPOSASE, PUTATIVE-RELATED"/>
    <property type="match status" value="1"/>
</dbReference>
<dbReference type="EMBL" id="SSTE01012982">
    <property type="protein sequence ID" value="KAA0048266.1"/>
    <property type="molecule type" value="Genomic_DNA"/>
</dbReference>
<keyword evidence="9" id="KW-0233">DNA recombination</keyword>
<reference evidence="14 15" key="1">
    <citation type="submission" date="2019-08" db="EMBL/GenBank/DDBJ databases">
        <title>Draft genome sequences of two oriental melons (Cucumis melo L. var makuwa).</title>
        <authorList>
            <person name="Kwon S.-Y."/>
        </authorList>
    </citation>
    <scope>NUCLEOTIDE SEQUENCE [LARGE SCALE GENOMIC DNA]</scope>
    <source>
        <strain evidence="15">cv. Chang Bougi</strain>
        <strain evidence="14">cv. SW 3</strain>
        <tissue evidence="12">Leaf</tissue>
    </source>
</reference>
<feature type="compositionally biased region" description="Basic and acidic residues" evidence="10">
    <location>
        <begin position="150"/>
        <end position="159"/>
    </location>
</feature>
<comment type="caution">
    <text evidence="12">The sequence shown here is derived from an EMBL/GenBank/DDBJ whole genome shotgun (WGS) entry which is preliminary data.</text>
</comment>
<keyword evidence="6" id="KW-0229">DNA integration</keyword>
<dbReference type="Proteomes" id="UP000321947">
    <property type="component" value="Unassembled WGS sequence"/>
</dbReference>
<evidence type="ECO:0000256" key="6">
    <source>
        <dbReference type="ARBA" id="ARBA00022908"/>
    </source>
</evidence>
<evidence type="ECO:0000256" key="7">
    <source>
        <dbReference type="ARBA" id="ARBA00022918"/>
    </source>
</evidence>
<keyword evidence="1" id="KW-0540">Nuclease</keyword>
<feature type="domain" description="Retroviral polymerase SH3-like" evidence="11">
    <location>
        <begin position="60"/>
        <end position="114"/>
    </location>
</feature>
<evidence type="ECO:0000313" key="15">
    <source>
        <dbReference type="Proteomes" id="UP000321947"/>
    </source>
</evidence>
<evidence type="ECO:0000313" key="12">
    <source>
        <dbReference type="EMBL" id="KAA0048266.1"/>
    </source>
</evidence>
<protein>
    <submittedName>
        <fullName evidence="12">Gag-pol polyprotein</fullName>
    </submittedName>
</protein>
<keyword evidence="5" id="KW-0460">Magnesium</keyword>
<evidence type="ECO:0000256" key="9">
    <source>
        <dbReference type="ARBA" id="ARBA00023172"/>
    </source>
</evidence>
<evidence type="ECO:0000313" key="14">
    <source>
        <dbReference type="Proteomes" id="UP000321393"/>
    </source>
</evidence>
<dbReference type="InterPro" id="IPR057670">
    <property type="entry name" value="SH3_retrovirus"/>
</dbReference>
<keyword evidence="8" id="KW-0808">Transferase</keyword>
<evidence type="ECO:0000259" key="11">
    <source>
        <dbReference type="Pfam" id="PF25597"/>
    </source>
</evidence>
<dbReference type="GO" id="GO:0016787">
    <property type="term" value="F:hydrolase activity"/>
    <property type="evidence" value="ECO:0007669"/>
    <property type="project" value="UniProtKB-KW"/>
</dbReference>
<keyword evidence="2" id="KW-0479">Metal-binding</keyword>
<accession>A0A5A7U210</accession>
<dbReference type="GO" id="GO:0006310">
    <property type="term" value="P:DNA recombination"/>
    <property type="evidence" value="ECO:0007669"/>
    <property type="project" value="UniProtKB-KW"/>
</dbReference>
<keyword evidence="7" id="KW-0695">RNA-directed DNA polymerase</keyword>
<dbReference type="Proteomes" id="UP000321393">
    <property type="component" value="Unassembled WGS sequence"/>
</dbReference>
<dbReference type="EMBL" id="SSTD01012952">
    <property type="protein sequence ID" value="TYK07990.1"/>
    <property type="molecule type" value="Genomic_DNA"/>
</dbReference>
<name>A0A5A7U210_CUCMM</name>
<feature type="compositionally biased region" description="Polar residues" evidence="10">
    <location>
        <begin position="180"/>
        <end position="192"/>
    </location>
</feature>
<proteinExistence type="predicted"/>
<dbReference type="InterPro" id="IPR039537">
    <property type="entry name" value="Retrotran_Ty1/copia-like"/>
</dbReference>
<dbReference type="AlphaFoldDB" id="A0A5A7U210"/>
<evidence type="ECO:0000256" key="4">
    <source>
        <dbReference type="ARBA" id="ARBA00022801"/>
    </source>
</evidence>
<evidence type="ECO:0000313" key="13">
    <source>
        <dbReference type="EMBL" id="TYK07990.1"/>
    </source>
</evidence>